<evidence type="ECO:0000313" key="3">
    <source>
        <dbReference type="EMBL" id="KLN61009.1"/>
    </source>
</evidence>
<dbReference type="Proteomes" id="UP000035444">
    <property type="component" value="Unassembled WGS sequence"/>
</dbReference>
<name>A0A0H2MES4_9PROT</name>
<keyword evidence="4" id="KW-1185">Reference proteome</keyword>
<proteinExistence type="predicted"/>
<evidence type="ECO:0000313" key="4">
    <source>
        <dbReference type="Proteomes" id="UP000035444"/>
    </source>
</evidence>
<dbReference type="GO" id="GO:0016811">
    <property type="term" value="F:hydrolase activity, acting on carbon-nitrogen (but not peptide) bonds, in linear amides"/>
    <property type="evidence" value="ECO:0007669"/>
    <property type="project" value="TreeGrafter"/>
</dbReference>
<organism evidence="3 4">
    <name type="scientific">Kiloniella spongiae</name>
    <dbReference type="NCBI Taxonomy" id="1489064"/>
    <lineage>
        <taxon>Bacteria</taxon>
        <taxon>Pseudomonadati</taxon>
        <taxon>Pseudomonadota</taxon>
        <taxon>Alphaproteobacteria</taxon>
        <taxon>Rhodospirillales</taxon>
        <taxon>Kiloniellaceae</taxon>
        <taxon>Kiloniella</taxon>
    </lineage>
</organism>
<dbReference type="STRING" id="1489064.WH96_09155"/>
<dbReference type="InterPro" id="IPR044083">
    <property type="entry name" value="RamA-like"/>
</dbReference>
<dbReference type="Gene3D" id="3.60.110.10">
    <property type="entry name" value="Carbon-nitrogen hydrolase"/>
    <property type="match status" value="1"/>
</dbReference>
<dbReference type="PANTHER" id="PTHR43674:SF16">
    <property type="entry name" value="CARBON-NITROGEN FAMILY, PUTATIVE (AFU_ORTHOLOGUE AFUA_5G02350)-RELATED"/>
    <property type="match status" value="1"/>
</dbReference>
<reference evidence="3 4" key="1">
    <citation type="submission" date="2015-03" db="EMBL/GenBank/DDBJ databases">
        <title>Genome Sequence of Kiloniella spongiae MEBiC09566, isolated from a marine sponge.</title>
        <authorList>
            <person name="Shao Z."/>
            <person name="Wang L."/>
            <person name="Li X."/>
        </authorList>
    </citation>
    <scope>NUCLEOTIDE SEQUENCE [LARGE SCALE GENOMIC DNA]</scope>
    <source>
        <strain evidence="3 4">MEBiC09566</strain>
    </source>
</reference>
<evidence type="ECO:0000256" key="1">
    <source>
        <dbReference type="ARBA" id="ARBA00022801"/>
    </source>
</evidence>
<dbReference type="PANTHER" id="PTHR43674">
    <property type="entry name" value="NITRILASE C965.09-RELATED"/>
    <property type="match status" value="1"/>
</dbReference>
<dbReference type="InterPro" id="IPR036526">
    <property type="entry name" value="C-N_Hydrolase_sf"/>
</dbReference>
<protein>
    <submittedName>
        <fullName evidence="3">Hydrolase</fullName>
    </submittedName>
</protein>
<keyword evidence="1 3" id="KW-0378">Hydrolase</keyword>
<dbReference type="AlphaFoldDB" id="A0A0H2MES4"/>
<dbReference type="EMBL" id="LAQL01000006">
    <property type="protein sequence ID" value="KLN61009.1"/>
    <property type="molecule type" value="Genomic_DNA"/>
</dbReference>
<evidence type="ECO:0000259" key="2">
    <source>
        <dbReference type="PROSITE" id="PS50263"/>
    </source>
</evidence>
<feature type="domain" description="CN hydrolase" evidence="2">
    <location>
        <begin position="1"/>
        <end position="226"/>
    </location>
</feature>
<dbReference type="Pfam" id="PF00795">
    <property type="entry name" value="CN_hydrolase"/>
    <property type="match status" value="1"/>
</dbReference>
<dbReference type="InterPro" id="IPR003010">
    <property type="entry name" value="C-N_Hydrolase"/>
</dbReference>
<dbReference type="CDD" id="cd07576">
    <property type="entry name" value="R-amidase_like"/>
    <property type="match status" value="1"/>
</dbReference>
<dbReference type="PROSITE" id="PS50263">
    <property type="entry name" value="CN_HYDROLASE"/>
    <property type="match status" value="1"/>
</dbReference>
<gene>
    <name evidence="3" type="ORF">WH96_09155</name>
</gene>
<accession>A0A0H2MES4</accession>
<dbReference type="InterPro" id="IPR050345">
    <property type="entry name" value="Aliph_Amidase/BUP"/>
</dbReference>
<comment type="caution">
    <text evidence="3">The sequence shown here is derived from an EMBL/GenBank/DDBJ whole genome shotgun (WGS) entry which is preliminary data.</text>
</comment>
<sequence length="253" mass="28319">MLDGPGERFGWLKESLADSRFEDADLLLLPELFLTGYNVGDNVHKWSEARDGLFARNIADLCKAHNIAIHYGFSESHEGQIYNSAQCFGSDGQRLGQHRKLVLPPGFERDYFQRGGHCEAFSVNGFKIGMLICYDAEFPESFRYIAKMGVDLVLIPTALGKQWNVVAHKVIPTRAFENGIYVCYANQCGHENGLEFLGGSCIIAPDGQDIARAGIEPEFLRAELNLNAVKSAQKRLPYLEDLKRLTFKLNQSV</sequence>
<dbReference type="SUPFAM" id="SSF56317">
    <property type="entry name" value="Carbon-nitrogen hydrolase"/>
    <property type="match status" value="1"/>
</dbReference>